<dbReference type="Gene3D" id="3.30.200.20">
    <property type="entry name" value="Phosphorylase Kinase, domain 1"/>
    <property type="match status" value="1"/>
</dbReference>
<dbReference type="SUPFAM" id="SSF56112">
    <property type="entry name" value="Protein kinase-like (PK-like)"/>
    <property type="match status" value="1"/>
</dbReference>
<dbReference type="Proteomes" id="UP000827721">
    <property type="component" value="Unassembled WGS sequence"/>
</dbReference>
<keyword evidence="3" id="KW-1185">Reference proteome</keyword>
<protein>
    <recommendedName>
        <fullName evidence="1">Protein kinase domain-containing protein</fullName>
    </recommendedName>
</protein>
<evidence type="ECO:0000313" key="3">
    <source>
        <dbReference type="Proteomes" id="UP000827721"/>
    </source>
</evidence>
<accession>A0ABQ8IHH4</accession>
<dbReference type="InterPro" id="IPR052451">
    <property type="entry name" value="Ser/Thr_kinase-like"/>
</dbReference>
<dbReference type="Pfam" id="PF07714">
    <property type="entry name" value="PK_Tyr_Ser-Thr"/>
    <property type="match status" value="1"/>
</dbReference>
<reference evidence="2 3" key="1">
    <citation type="submission" date="2021-02" db="EMBL/GenBank/DDBJ databases">
        <title>Plant Genome Project.</title>
        <authorList>
            <person name="Zhang R.-G."/>
        </authorList>
    </citation>
    <scope>NUCLEOTIDE SEQUENCE [LARGE SCALE GENOMIC DNA]</scope>
    <source>
        <tissue evidence="2">Leaves</tissue>
    </source>
</reference>
<feature type="domain" description="Protein kinase" evidence="1">
    <location>
        <begin position="1"/>
        <end position="258"/>
    </location>
</feature>
<dbReference type="InterPro" id="IPR008271">
    <property type="entry name" value="Ser/Thr_kinase_AS"/>
</dbReference>
<proteinExistence type="predicted"/>
<dbReference type="EMBL" id="JAFEMO010000002">
    <property type="protein sequence ID" value="KAH7576110.1"/>
    <property type="molecule type" value="Genomic_DNA"/>
</dbReference>
<organism evidence="2 3">
    <name type="scientific">Xanthoceras sorbifolium</name>
    <dbReference type="NCBI Taxonomy" id="99658"/>
    <lineage>
        <taxon>Eukaryota</taxon>
        <taxon>Viridiplantae</taxon>
        <taxon>Streptophyta</taxon>
        <taxon>Embryophyta</taxon>
        <taxon>Tracheophyta</taxon>
        <taxon>Spermatophyta</taxon>
        <taxon>Magnoliopsida</taxon>
        <taxon>eudicotyledons</taxon>
        <taxon>Gunneridae</taxon>
        <taxon>Pentapetalae</taxon>
        <taxon>rosids</taxon>
        <taxon>malvids</taxon>
        <taxon>Sapindales</taxon>
        <taxon>Sapindaceae</taxon>
        <taxon>Xanthoceroideae</taxon>
        <taxon>Xanthoceras</taxon>
    </lineage>
</organism>
<comment type="caution">
    <text evidence="2">The sequence shown here is derived from an EMBL/GenBank/DDBJ whole genome shotgun (WGS) entry which is preliminary data.</text>
</comment>
<gene>
    <name evidence="2" type="ORF">JRO89_XS02G0290600</name>
</gene>
<evidence type="ECO:0000313" key="2">
    <source>
        <dbReference type="EMBL" id="KAH7576110.1"/>
    </source>
</evidence>
<dbReference type="PANTHER" id="PTHR48008">
    <property type="entry name" value="LEUCINE-RICH REPEAT RECEPTOR-LIKE PROTEIN KINASE IMK3-RELATED"/>
    <property type="match status" value="1"/>
</dbReference>
<dbReference type="InterPro" id="IPR011009">
    <property type="entry name" value="Kinase-like_dom_sf"/>
</dbReference>
<dbReference type="InterPro" id="IPR001245">
    <property type="entry name" value="Ser-Thr/Tyr_kinase_cat_dom"/>
</dbReference>
<evidence type="ECO:0000259" key="1">
    <source>
        <dbReference type="PROSITE" id="PS50011"/>
    </source>
</evidence>
<dbReference type="PANTHER" id="PTHR48008:SF14">
    <property type="entry name" value="PROTEIN KINASE DOMAIN-CONTAINING PROTEIN"/>
    <property type="match status" value="1"/>
</dbReference>
<dbReference type="PROSITE" id="PS00108">
    <property type="entry name" value="PROTEIN_KINASE_ST"/>
    <property type="match status" value="1"/>
</dbReference>
<name>A0ABQ8IHH4_9ROSI</name>
<sequence length="269" mass="30712">MEIAVKVFHMQMERALRSFDVECEVLSGIRHRNLVKIISSCTNEDLKALVLDYMPNGSLAKCLYSNEFFLDILQRLNILIDVALALEYLHFGHSIPIVHCDIKPSNVLLDQDMVGHLSDFGIAKLLGEEESMTQTQTLATVGYMAPEYGREGRVSRKGDVYSYGIMLMETFTKKKPTDEIFTEEMSLRHWVGESFNRSIMEVVDNDLLRMEDAHFIVRDQCVSSILSLAMDCTIDLPENRINIGNVVSRLIQIRETFLPGTRGHHVRVR</sequence>
<dbReference type="InterPro" id="IPR000719">
    <property type="entry name" value="Prot_kinase_dom"/>
</dbReference>
<dbReference type="PROSITE" id="PS50011">
    <property type="entry name" value="PROTEIN_KINASE_DOM"/>
    <property type="match status" value="1"/>
</dbReference>
<dbReference type="SMART" id="SM00220">
    <property type="entry name" value="S_TKc"/>
    <property type="match status" value="1"/>
</dbReference>
<dbReference type="Gene3D" id="1.10.510.10">
    <property type="entry name" value="Transferase(Phosphotransferase) domain 1"/>
    <property type="match status" value="1"/>
</dbReference>